<dbReference type="RefSeq" id="WP_096485952.1">
    <property type="nucleotide sequence ID" value="NZ_AP014809.1"/>
</dbReference>
<accession>A0A160PJH5</accession>
<evidence type="ECO:0000313" key="3">
    <source>
        <dbReference type="EMBL" id="BAU91910.1"/>
    </source>
</evidence>
<feature type="transmembrane region" description="Helical" evidence="1">
    <location>
        <begin position="91"/>
        <end position="109"/>
    </location>
</feature>
<proteinExistence type="predicted"/>
<dbReference type="AlphaFoldDB" id="A0A160PJH5"/>
<protein>
    <recommendedName>
        <fullName evidence="2">Heparan-alpha-glucosaminide N-acetyltransferase catalytic domain-containing protein</fullName>
    </recommendedName>
</protein>
<feature type="transmembrane region" description="Helical" evidence="1">
    <location>
        <begin position="179"/>
        <end position="199"/>
    </location>
</feature>
<feature type="domain" description="Heparan-alpha-glucosaminide N-acetyltransferase catalytic" evidence="2">
    <location>
        <begin position="15"/>
        <end position="237"/>
    </location>
</feature>
<feature type="transmembrane region" description="Helical" evidence="1">
    <location>
        <begin position="57"/>
        <end position="79"/>
    </location>
</feature>
<keyword evidence="1" id="KW-1133">Transmembrane helix</keyword>
<evidence type="ECO:0000256" key="1">
    <source>
        <dbReference type="SAM" id="Phobius"/>
    </source>
</evidence>
<dbReference type="Pfam" id="PF07786">
    <property type="entry name" value="HGSNAT_cat"/>
    <property type="match status" value="1"/>
</dbReference>
<evidence type="ECO:0000259" key="2">
    <source>
        <dbReference type="Pfam" id="PF07786"/>
    </source>
</evidence>
<sequence length="328" mass="34678">MSAPSPSTLPRPSRRIDAVDLARGAALAAMAAYHGLWDLGFLQLTPLNYALTPIGRLAAHGIAGSFLLLVGVGLVLANGDGVRWRPFALRLARIGGAAVLITVATRIAFPQSYIFFGILHCIAVSSLLGLPFVFLPASVAGLGAFAVMLAPRFVAHPLLDLPEFYFLGLGRGLPDSNDWVPLFPWFGMVLAGIALARLLRPALAGSALARWRARDAVARGAVFAGRHSLAVYLIHQPVLLALFTGLVTLTGPHPKAGLASFRKDYVAHCTRTGGEAGACRIAARCTADALRQEGLWGSGKPYSAEERARAQSLSQRCYEAAEGTAPPP</sequence>
<reference evidence="3 4" key="1">
    <citation type="journal article" date="2016" name="Genome Announc.">
        <title>Complete Genome Sequence of Methylobacterium populi P-1M, Isolated from Pink-Pigmented Household Biofilm.</title>
        <authorList>
            <person name="Morohoshi T."/>
            <person name="Ikeda T."/>
        </authorList>
    </citation>
    <scope>NUCLEOTIDE SEQUENCE [LARGE SCALE GENOMIC DNA]</scope>
    <source>
        <strain evidence="3 4">P-1M</strain>
    </source>
</reference>
<name>A0A160PJH5_9HYPH</name>
<gene>
    <name evidence="3" type="ORF">MPPM_3305</name>
</gene>
<feature type="transmembrane region" description="Helical" evidence="1">
    <location>
        <begin position="115"/>
        <end position="135"/>
    </location>
</feature>
<keyword evidence="1" id="KW-0472">Membrane</keyword>
<dbReference type="EMBL" id="AP014809">
    <property type="protein sequence ID" value="BAU91910.1"/>
    <property type="molecule type" value="Genomic_DNA"/>
</dbReference>
<dbReference type="OrthoDB" id="9807591at2"/>
<dbReference type="Proteomes" id="UP000218288">
    <property type="component" value="Chromosome"/>
</dbReference>
<feature type="transmembrane region" description="Helical" evidence="1">
    <location>
        <begin position="21"/>
        <end position="37"/>
    </location>
</feature>
<feature type="transmembrane region" description="Helical" evidence="1">
    <location>
        <begin position="142"/>
        <end position="159"/>
    </location>
</feature>
<keyword evidence="1" id="KW-0812">Transmembrane</keyword>
<evidence type="ECO:0000313" key="4">
    <source>
        <dbReference type="Proteomes" id="UP000218288"/>
    </source>
</evidence>
<dbReference type="InterPro" id="IPR012429">
    <property type="entry name" value="HGSNAT_cat"/>
</dbReference>
<organism evidence="3 4">
    <name type="scientific">Methylorubrum populi</name>
    <dbReference type="NCBI Taxonomy" id="223967"/>
    <lineage>
        <taxon>Bacteria</taxon>
        <taxon>Pseudomonadati</taxon>
        <taxon>Pseudomonadota</taxon>
        <taxon>Alphaproteobacteria</taxon>
        <taxon>Hyphomicrobiales</taxon>
        <taxon>Methylobacteriaceae</taxon>
        <taxon>Methylorubrum</taxon>
    </lineage>
</organism>